<evidence type="ECO:0000256" key="9">
    <source>
        <dbReference type="SAM" id="MobiDB-lite"/>
    </source>
</evidence>
<evidence type="ECO:0000313" key="10">
    <source>
        <dbReference type="EMBL" id="SVA76587.1"/>
    </source>
</evidence>
<feature type="region of interest" description="Disordered" evidence="9">
    <location>
        <begin position="104"/>
        <end position="160"/>
    </location>
</feature>
<evidence type="ECO:0000256" key="6">
    <source>
        <dbReference type="ARBA" id="ARBA00022989"/>
    </source>
</evidence>
<keyword evidence="5" id="KW-0653">Protein transport</keyword>
<evidence type="ECO:0000256" key="3">
    <source>
        <dbReference type="ARBA" id="ARBA00022475"/>
    </source>
</evidence>
<comment type="subcellular location">
    <subcellularLocation>
        <location evidence="1">Membrane</location>
        <topology evidence="1">Single-pass membrane protein</topology>
    </subcellularLocation>
</comment>
<evidence type="ECO:0000256" key="1">
    <source>
        <dbReference type="ARBA" id="ARBA00004167"/>
    </source>
</evidence>
<keyword evidence="8" id="KW-0472">Membrane</keyword>
<accession>A0A381YJJ0</accession>
<dbReference type="GO" id="GO:0043953">
    <property type="term" value="P:protein transport by the Tat complex"/>
    <property type="evidence" value="ECO:0007669"/>
    <property type="project" value="InterPro"/>
</dbReference>
<dbReference type="InterPro" id="IPR003369">
    <property type="entry name" value="TatA/B/E"/>
</dbReference>
<evidence type="ECO:0000256" key="8">
    <source>
        <dbReference type="ARBA" id="ARBA00023136"/>
    </source>
</evidence>
<dbReference type="EMBL" id="UINC01018269">
    <property type="protein sequence ID" value="SVA76587.1"/>
    <property type="molecule type" value="Genomic_DNA"/>
</dbReference>
<evidence type="ECO:0000256" key="2">
    <source>
        <dbReference type="ARBA" id="ARBA00022448"/>
    </source>
</evidence>
<evidence type="ECO:0008006" key="11">
    <source>
        <dbReference type="Google" id="ProtNLM"/>
    </source>
</evidence>
<dbReference type="HAMAP" id="MF_00237">
    <property type="entry name" value="TatB"/>
    <property type="match status" value="1"/>
</dbReference>
<dbReference type="InterPro" id="IPR018448">
    <property type="entry name" value="TatB"/>
</dbReference>
<proteinExistence type="inferred from homology"/>
<gene>
    <name evidence="10" type="ORF">METZ01_LOCUS129441</name>
</gene>
<dbReference type="GO" id="GO:0016020">
    <property type="term" value="C:membrane"/>
    <property type="evidence" value="ECO:0007669"/>
    <property type="project" value="UniProtKB-SubCell"/>
</dbReference>
<dbReference type="PANTHER" id="PTHR33162">
    <property type="entry name" value="SEC-INDEPENDENT PROTEIN TRANSLOCASE PROTEIN TATA, CHLOROPLASTIC"/>
    <property type="match status" value="1"/>
</dbReference>
<keyword evidence="4" id="KW-0812">Transmembrane</keyword>
<dbReference type="Gene3D" id="1.20.5.3310">
    <property type="match status" value="1"/>
</dbReference>
<organism evidence="10">
    <name type="scientific">marine metagenome</name>
    <dbReference type="NCBI Taxonomy" id="408172"/>
    <lineage>
        <taxon>unclassified sequences</taxon>
        <taxon>metagenomes</taxon>
        <taxon>ecological metagenomes</taxon>
    </lineage>
</organism>
<dbReference type="PANTHER" id="PTHR33162:SF1">
    <property type="entry name" value="SEC-INDEPENDENT PROTEIN TRANSLOCASE PROTEIN TATA, CHLOROPLASTIC"/>
    <property type="match status" value="1"/>
</dbReference>
<keyword evidence="7" id="KW-0811">Translocation</keyword>
<keyword evidence="6" id="KW-1133">Transmembrane helix</keyword>
<feature type="compositionally biased region" description="Acidic residues" evidence="9">
    <location>
        <begin position="106"/>
        <end position="119"/>
    </location>
</feature>
<evidence type="ECO:0000256" key="5">
    <source>
        <dbReference type="ARBA" id="ARBA00022927"/>
    </source>
</evidence>
<dbReference type="GO" id="GO:0008320">
    <property type="term" value="F:protein transmembrane transporter activity"/>
    <property type="evidence" value="ECO:0007669"/>
    <property type="project" value="InterPro"/>
</dbReference>
<protein>
    <recommendedName>
        <fullName evidence="11">Sec-independent protein translocase protein TatB</fullName>
    </recommendedName>
</protein>
<keyword evidence="2" id="KW-0813">Transport</keyword>
<dbReference type="AlphaFoldDB" id="A0A381YJJ0"/>
<sequence>MFGIGLPEMIIIAAVALVFIGPDKLPGVLRSLGKGLVELKRATSDVRSTVQDEMHKIEEEIELKDVRKSAEDFSNELGGVANKMDPLSLSKMSSGEQLDKIADAIENTEIDESTLESNEEVTSTKSNSTGISAEDFPAPETTEESVEELATVEKPTAEKT</sequence>
<reference evidence="10" key="1">
    <citation type="submission" date="2018-05" db="EMBL/GenBank/DDBJ databases">
        <authorList>
            <person name="Lanie J.A."/>
            <person name="Ng W.-L."/>
            <person name="Kazmierczak K.M."/>
            <person name="Andrzejewski T.M."/>
            <person name="Davidsen T.M."/>
            <person name="Wayne K.J."/>
            <person name="Tettelin H."/>
            <person name="Glass J.I."/>
            <person name="Rusch D."/>
            <person name="Podicherti R."/>
            <person name="Tsui H.-C.T."/>
            <person name="Winkler M.E."/>
        </authorList>
    </citation>
    <scope>NUCLEOTIDE SEQUENCE</scope>
</reference>
<evidence type="ECO:0000256" key="7">
    <source>
        <dbReference type="ARBA" id="ARBA00023010"/>
    </source>
</evidence>
<name>A0A381YJJ0_9ZZZZ</name>
<keyword evidence="3" id="KW-1003">Cell membrane</keyword>
<evidence type="ECO:0000256" key="4">
    <source>
        <dbReference type="ARBA" id="ARBA00022692"/>
    </source>
</evidence>
<feature type="compositionally biased region" description="Polar residues" evidence="9">
    <location>
        <begin position="120"/>
        <end position="131"/>
    </location>
</feature>
<dbReference type="PRINTS" id="PR01506">
    <property type="entry name" value="TATBPROTEIN"/>
</dbReference>
<dbReference type="Pfam" id="PF02416">
    <property type="entry name" value="TatA_B_E"/>
    <property type="match status" value="1"/>
</dbReference>